<dbReference type="EMBL" id="SMBK01000016">
    <property type="protein sequence ID" value="TCU33373.1"/>
    <property type="molecule type" value="Genomic_DNA"/>
</dbReference>
<organism evidence="2 3">
    <name type="scientific">Rhizobium azibense</name>
    <dbReference type="NCBI Taxonomy" id="1136135"/>
    <lineage>
        <taxon>Bacteria</taxon>
        <taxon>Pseudomonadati</taxon>
        <taxon>Pseudomonadota</taxon>
        <taxon>Alphaproteobacteria</taxon>
        <taxon>Hyphomicrobiales</taxon>
        <taxon>Rhizobiaceae</taxon>
        <taxon>Rhizobium/Agrobacterium group</taxon>
        <taxon>Rhizobium</taxon>
    </lineage>
</organism>
<sequence length="192" mass="21072">MIYSTATVPVNPEGEAPLTRAQAWKGLELKARDARSFLAPGLCTRCEVIEESTTHFVREATIGGNDLREIVTLEHGSRITFFQAAGPREGAIINELYEDENGALQLRFYCYMGLRAKQPNGREEQTEQAQLASEHGYKAPAVDAEADPRTAGRGNALIITGTRATGQPLEEAPYLAGTNDDCVPTHFGFRFR</sequence>
<dbReference type="InterPro" id="IPR015075">
    <property type="entry name" value="AtaL"/>
</dbReference>
<dbReference type="Pfam" id="PF08982">
    <property type="entry name" value="AtaL"/>
    <property type="match status" value="1"/>
</dbReference>
<evidence type="ECO:0000313" key="3">
    <source>
        <dbReference type="Proteomes" id="UP000295507"/>
    </source>
</evidence>
<protein>
    <submittedName>
        <fullName evidence="2">Uncharacterized protein DUF1857</fullName>
    </submittedName>
</protein>
<dbReference type="AlphaFoldDB" id="A0A4R3RD16"/>
<evidence type="ECO:0000313" key="2">
    <source>
        <dbReference type="EMBL" id="TCU33373.1"/>
    </source>
</evidence>
<dbReference type="SUPFAM" id="SSF55961">
    <property type="entry name" value="Bet v1-like"/>
    <property type="match status" value="1"/>
</dbReference>
<proteinExistence type="predicted"/>
<accession>A0A4R3RD16</accession>
<dbReference type="Proteomes" id="UP000295507">
    <property type="component" value="Unassembled WGS sequence"/>
</dbReference>
<feature type="region of interest" description="Disordered" evidence="1">
    <location>
        <begin position="120"/>
        <end position="145"/>
    </location>
</feature>
<name>A0A4R3RD16_9HYPH</name>
<dbReference type="InterPro" id="IPR023393">
    <property type="entry name" value="START-like_dom_sf"/>
</dbReference>
<reference evidence="2 3" key="1">
    <citation type="submission" date="2019-03" db="EMBL/GenBank/DDBJ databases">
        <title>Genomic Encyclopedia of Type Strains, Phase IV (KMG-V): Genome sequencing to study the core and pangenomes of soil and plant-associated prokaryotes.</title>
        <authorList>
            <person name="Whitman W."/>
        </authorList>
    </citation>
    <scope>NUCLEOTIDE SEQUENCE [LARGE SCALE GENOMIC DNA]</scope>
    <source>
        <strain evidence="2 3">IE4868</strain>
    </source>
</reference>
<gene>
    <name evidence="2" type="ORF">EV129_116132</name>
</gene>
<dbReference type="Gene3D" id="3.30.530.20">
    <property type="match status" value="1"/>
</dbReference>
<evidence type="ECO:0000256" key="1">
    <source>
        <dbReference type="SAM" id="MobiDB-lite"/>
    </source>
</evidence>
<comment type="caution">
    <text evidence="2">The sequence shown here is derived from an EMBL/GenBank/DDBJ whole genome shotgun (WGS) entry which is preliminary data.</text>
</comment>